<dbReference type="PANTHER" id="PTHR45663:SF11">
    <property type="entry name" value="GEO12009P1"/>
    <property type="match status" value="1"/>
</dbReference>
<dbReference type="SUPFAM" id="SSF52833">
    <property type="entry name" value="Thioredoxin-like"/>
    <property type="match status" value="1"/>
</dbReference>
<keyword evidence="4" id="KW-1015">Disulfide bond</keyword>
<dbReference type="InterPro" id="IPR011990">
    <property type="entry name" value="TPR-like_helical_dom_sf"/>
</dbReference>
<evidence type="ECO:0000256" key="5">
    <source>
        <dbReference type="ARBA" id="ARBA00023284"/>
    </source>
</evidence>
<dbReference type="Pfam" id="PF00085">
    <property type="entry name" value="Thioredoxin"/>
    <property type="match status" value="1"/>
</dbReference>
<protein>
    <recommendedName>
        <fullName evidence="6">Thioredoxin</fullName>
    </recommendedName>
</protein>
<dbReference type="Gene3D" id="3.40.30.10">
    <property type="entry name" value="Glutaredoxin"/>
    <property type="match status" value="1"/>
</dbReference>
<dbReference type="RefSeq" id="WP_309797514.1">
    <property type="nucleotide sequence ID" value="NZ_JAVDPW010000008.1"/>
</dbReference>
<gene>
    <name evidence="8" type="ORF">E9232_004434</name>
</gene>
<keyword evidence="9" id="KW-1185">Reference proteome</keyword>
<comment type="caution">
    <text evidence="8">The sequence shown here is derived from an EMBL/GenBank/DDBJ whole genome shotgun (WGS) entry which is preliminary data.</text>
</comment>
<dbReference type="InterPro" id="IPR013766">
    <property type="entry name" value="Thioredoxin_domain"/>
</dbReference>
<dbReference type="PROSITE" id="PS51352">
    <property type="entry name" value="THIOREDOXIN_2"/>
    <property type="match status" value="1"/>
</dbReference>
<dbReference type="Pfam" id="PF14559">
    <property type="entry name" value="TPR_19"/>
    <property type="match status" value="1"/>
</dbReference>
<evidence type="ECO:0000313" key="9">
    <source>
        <dbReference type="Proteomes" id="UP001262410"/>
    </source>
</evidence>
<dbReference type="CDD" id="cd02956">
    <property type="entry name" value="ybbN"/>
    <property type="match status" value="1"/>
</dbReference>
<feature type="domain" description="Thioredoxin" evidence="7">
    <location>
        <begin position="6"/>
        <end position="121"/>
    </location>
</feature>
<proteinExistence type="inferred from homology"/>
<dbReference type="NCBIfam" id="TIGR01068">
    <property type="entry name" value="thioredoxin"/>
    <property type="match status" value="1"/>
</dbReference>
<reference evidence="8 9" key="1">
    <citation type="submission" date="2023-07" db="EMBL/GenBank/DDBJ databases">
        <title>Sorghum-associated microbial communities from plants grown in Nebraska, USA.</title>
        <authorList>
            <person name="Schachtman D."/>
        </authorList>
    </citation>
    <scope>NUCLEOTIDE SEQUENCE [LARGE SCALE GENOMIC DNA]</scope>
    <source>
        <strain evidence="8 9">584</strain>
    </source>
</reference>
<evidence type="ECO:0000313" key="8">
    <source>
        <dbReference type="EMBL" id="MDR6291896.1"/>
    </source>
</evidence>
<evidence type="ECO:0000256" key="3">
    <source>
        <dbReference type="ARBA" id="ARBA00022982"/>
    </source>
</evidence>
<dbReference type="PROSITE" id="PS00194">
    <property type="entry name" value="THIOREDOXIN_1"/>
    <property type="match status" value="1"/>
</dbReference>
<dbReference type="InterPro" id="IPR036249">
    <property type="entry name" value="Thioredoxin-like_sf"/>
</dbReference>
<evidence type="ECO:0000256" key="4">
    <source>
        <dbReference type="ARBA" id="ARBA00023157"/>
    </source>
</evidence>
<evidence type="ECO:0000256" key="1">
    <source>
        <dbReference type="ARBA" id="ARBA00008987"/>
    </source>
</evidence>
<dbReference type="Pfam" id="PF14561">
    <property type="entry name" value="TPR_20"/>
    <property type="match status" value="1"/>
</dbReference>
<keyword evidence="3" id="KW-0249">Electron transport</keyword>
<name>A0ABU1JTE3_9PROT</name>
<evidence type="ECO:0000259" key="7">
    <source>
        <dbReference type="PROSITE" id="PS51352"/>
    </source>
</evidence>
<dbReference type="Gene3D" id="1.25.40.10">
    <property type="entry name" value="Tetratricopeptide repeat domain"/>
    <property type="match status" value="2"/>
</dbReference>
<keyword evidence="5" id="KW-0676">Redox-active center</keyword>
<organism evidence="8 9">
    <name type="scientific">Inquilinus ginsengisoli</name>
    <dbReference type="NCBI Taxonomy" id="363840"/>
    <lineage>
        <taxon>Bacteria</taxon>
        <taxon>Pseudomonadati</taxon>
        <taxon>Pseudomonadota</taxon>
        <taxon>Alphaproteobacteria</taxon>
        <taxon>Rhodospirillales</taxon>
        <taxon>Rhodospirillaceae</taxon>
        <taxon>Inquilinus</taxon>
    </lineage>
</organism>
<sequence>MDALINAAAGTAPAIKDSSTAGFRADVIEASMEVPIIVDFWATWCGPCKTLTPILEKQVQAAQGKVRMVKVDIDQNQALAAQLRIQSVPTVYAFYQGRPVDGFMGAVPESQVKAFVDKLVQLAGHDDHDHVDQLLAEAKTVLDGGNAEEAAGIYQHILAHAPDSGAAVAGLLRSLIALGETDQAKQLLESLTPELAQHAEVQAAKSALELAEQSAGAIAGLAGLRQRLAANPDDHEARYELSTALYGAGQQEESVDELLELFRRNREWNEQAARKQLVKLFEALGPTDPLTLSGRRRLSSLLFS</sequence>
<evidence type="ECO:0000256" key="6">
    <source>
        <dbReference type="NCBIfam" id="TIGR01068"/>
    </source>
</evidence>
<dbReference type="PANTHER" id="PTHR45663">
    <property type="entry name" value="GEO12009P1"/>
    <property type="match status" value="1"/>
</dbReference>
<dbReference type="InterPro" id="IPR005746">
    <property type="entry name" value="Thioredoxin"/>
</dbReference>
<keyword evidence="2" id="KW-0813">Transport</keyword>
<comment type="similarity">
    <text evidence="1">Belongs to the thioredoxin family.</text>
</comment>
<dbReference type="Proteomes" id="UP001262410">
    <property type="component" value="Unassembled WGS sequence"/>
</dbReference>
<dbReference type="PRINTS" id="PR00421">
    <property type="entry name" value="THIOREDOXIN"/>
</dbReference>
<dbReference type="SUPFAM" id="SSF48452">
    <property type="entry name" value="TPR-like"/>
    <property type="match status" value="1"/>
</dbReference>
<evidence type="ECO:0000256" key="2">
    <source>
        <dbReference type="ARBA" id="ARBA00022448"/>
    </source>
</evidence>
<dbReference type="InterPro" id="IPR017937">
    <property type="entry name" value="Thioredoxin_CS"/>
</dbReference>
<accession>A0ABU1JTE3</accession>
<dbReference type="EMBL" id="JAVDPW010000008">
    <property type="protein sequence ID" value="MDR6291896.1"/>
    <property type="molecule type" value="Genomic_DNA"/>
</dbReference>